<comment type="caution">
    <text evidence="2">The sequence shown here is derived from an EMBL/GenBank/DDBJ whole genome shotgun (WGS) entry which is preliminary data.</text>
</comment>
<accession>A0ABT3CPU9</accession>
<dbReference type="EMBL" id="JAOYOD010000001">
    <property type="protein sequence ID" value="MCV9385637.1"/>
    <property type="molecule type" value="Genomic_DNA"/>
</dbReference>
<dbReference type="SUPFAM" id="SSF103039">
    <property type="entry name" value="CheC-like"/>
    <property type="match status" value="1"/>
</dbReference>
<dbReference type="RefSeq" id="WP_264136422.1">
    <property type="nucleotide sequence ID" value="NZ_JAOYOD010000001.1"/>
</dbReference>
<gene>
    <name evidence="2" type="ORF">N7U62_03135</name>
</gene>
<evidence type="ECO:0000256" key="1">
    <source>
        <dbReference type="ARBA" id="ARBA00022500"/>
    </source>
</evidence>
<protein>
    <recommendedName>
        <fullName evidence="4">Chemotaxis protein CheC</fullName>
    </recommendedName>
</protein>
<name>A0ABT3CPU9_9BACT</name>
<evidence type="ECO:0008006" key="4">
    <source>
        <dbReference type="Google" id="ProtNLM"/>
    </source>
</evidence>
<organism evidence="2 3">
    <name type="scientific">Reichenbachiella ulvae</name>
    <dbReference type="NCBI Taxonomy" id="2980104"/>
    <lineage>
        <taxon>Bacteria</taxon>
        <taxon>Pseudomonadati</taxon>
        <taxon>Bacteroidota</taxon>
        <taxon>Cytophagia</taxon>
        <taxon>Cytophagales</taxon>
        <taxon>Reichenbachiellaceae</taxon>
        <taxon>Reichenbachiella</taxon>
    </lineage>
</organism>
<dbReference type="Proteomes" id="UP001300692">
    <property type="component" value="Unassembled WGS sequence"/>
</dbReference>
<dbReference type="Gene3D" id="3.40.1550.10">
    <property type="entry name" value="CheC-like"/>
    <property type="match status" value="1"/>
</dbReference>
<evidence type="ECO:0000313" key="3">
    <source>
        <dbReference type="Proteomes" id="UP001300692"/>
    </source>
</evidence>
<reference evidence="2 3" key="1">
    <citation type="submission" date="2022-10" db="EMBL/GenBank/DDBJ databases">
        <title>Comparative genomics and taxonomic characterization of three novel marine species of genus Reichenbachiella exhibiting antioxidant and polysaccharide degradation activities.</title>
        <authorList>
            <person name="Muhammad N."/>
            <person name="Lee Y.-J."/>
            <person name="Ko J."/>
            <person name="Kim S.-G."/>
        </authorList>
    </citation>
    <scope>NUCLEOTIDE SEQUENCE [LARGE SCALE GENOMIC DNA]</scope>
    <source>
        <strain evidence="2 3">ABR2-5</strain>
    </source>
</reference>
<keyword evidence="1" id="KW-0145">Chemotaxis</keyword>
<proteinExistence type="predicted"/>
<evidence type="ECO:0000313" key="2">
    <source>
        <dbReference type="EMBL" id="MCV9385637.1"/>
    </source>
</evidence>
<sequence>MFSDLTENEKGIADRLMKFGLAKGALSLEMMVGSPVVMKNVEFGVPSVNGVSQYTTKEDQKLYLLKTELVGDLKGFCHLIFSDEDVQKIQTKCLPEDIMTTNNSQSRLMKLEFMTEIDNMVAGSVVTQLANYLNLEVYGNVPILTTMKAAEANGHIDAESVDHNSNIVLKTIYHIPELNIFSEFVWLFQDRFAELITEFSKSEKSKEFVSL</sequence>
<keyword evidence="3" id="KW-1185">Reference proteome</keyword>
<dbReference type="InterPro" id="IPR028976">
    <property type="entry name" value="CheC-like_sf"/>
</dbReference>